<reference evidence="3" key="1">
    <citation type="submission" date="2022-09" db="EMBL/GenBank/DDBJ databases">
        <title>Fusarium specimens isolated from Avocado Roots.</title>
        <authorList>
            <person name="Stajich J."/>
            <person name="Roper C."/>
            <person name="Heimlech-Rivalta G."/>
        </authorList>
    </citation>
    <scope>NUCLEOTIDE SEQUENCE</scope>
    <source>
        <strain evidence="3">CF00095</strain>
    </source>
</reference>
<sequence length="727" mass="78034">MSVNLHHQAAGEATPFAFLWRQLFQSIPSIPKSVDLSGQTALITGANTGLGFESARQLLQLGLSHIILAVRSHSRGDAAAKKLQTEFPSATVEVFIVDMTSYDSITAFAKRCETLQRLDIAILNAGLSHPTYERAEETGHELTFQVNYLSTALLALVLTPTLKAKRCTAAPARLSLVGSDTSYYANWEHADSEPIIEVMDNSAHFDSWEAYKTTKLLLMMFAYELSKHISSDEVIINVSNPGACRRTQFGSTTERSAVQKAALHVASLVIGRAPSVGARQYVDAVTAKGGESHGSFVSEGRVKPFPPIMYEESGKRLQTMLWAIPATQAAQLAFPGAEGFGRNAVGGREGKVYKVTNLNDKGEGSLRDAVSQPNRIVVFDVGGIIKISERIVVSKNIYIAGQSAPGGGIVVYGNGWSLSNANDSIVRYITIRMGRGGTSGKDAIGIADGKNIILDHVSVSWGRDETFSINGDVSNVTIQDSIIAQGLVSHSCGGLMQTDGGVSLFRNLYIDNKTRNPKVKGVNDFQNNVIYNWGGGGGYIAGGSEADSYVNIVNNYFISGPETSVTAFTRGNKYFHAYVKDNFYDSNRNGVLDGAALCKKTTCYSDMDLVETPYEYPPPAKTITAEQAVDAVLAGVGNSLHRDRVDTSLIDEVKSFGKTGKLISDENDIGGVGEIAGGNALKDSDGDGIPDEWENANGLNPKDASDGMKIASNGYANLENYVNSLVQ</sequence>
<dbReference type="PANTHER" id="PTHR42970:SF1">
    <property type="entry name" value="PECTATE LYASE C-RELATED"/>
    <property type="match status" value="1"/>
</dbReference>
<evidence type="ECO:0000313" key="4">
    <source>
        <dbReference type="Proteomes" id="UP001152024"/>
    </source>
</evidence>
<dbReference type="Proteomes" id="UP001152024">
    <property type="component" value="Unassembled WGS sequence"/>
</dbReference>
<dbReference type="InterPro" id="IPR036291">
    <property type="entry name" value="NAD(P)-bd_dom_sf"/>
</dbReference>
<evidence type="ECO:0000313" key="3">
    <source>
        <dbReference type="EMBL" id="KAJ4113879.1"/>
    </source>
</evidence>
<dbReference type="InterPro" id="IPR012334">
    <property type="entry name" value="Pectin_lyas_fold"/>
</dbReference>
<comment type="caution">
    <text evidence="3">The sequence shown here is derived from an EMBL/GenBank/DDBJ whole genome shotgun (WGS) entry which is preliminary data.</text>
</comment>
<keyword evidence="4" id="KW-1185">Reference proteome</keyword>
<dbReference type="PANTHER" id="PTHR42970">
    <property type="entry name" value="PECTATE LYASE C-RELATED"/>
    <property type="match status" value="1"/>
</dbReference>
<evidence type="ECO:0008006" key="5">
    <source>
        <dbReference type="Google" id="ProtNLM"/>
    </source>
</evidence>
<gene>
    <name evidence="3" type="ORF">NW768_011409</name>
</gene>
<organism evidence="3 4">
    <name type="scientific">Fusarium equiseti</name>
    <name type="common">Fusarium scirpi</name>
    <dbReference type="NCBI Taxonomy" id="61235"/>
    <lineage>
        <taxon>Eukaryota</taxon>
        <taxon>Fungi</taxon>
        <taxon>Dikarya</taxon>
        <taxon>Ascomycota</taxon>
        <taxon>Pezizomycotina</taxon>
        <taxon>Sordariomycetes</taxon>
        <taxon>Hypocreomycetidae</taxon>
        <taxon>Hypocreales</taxon>
        <taxon>Nectriaceae</taxon>
        <taxon>Fusarium</taxon>
        <taxon>Fusarium incarnatum-equiseti species complex</taxon>
    </lineage>
</organism>
<proteinExistence type="predicted"/>
<dbReference type="Pfam" id="PF00106">
    <property type="entry name" value="adh_short"/>
    <property type="match status" value="1"/>
</dbReference>
<name>A0ABQ8QXW6_FUSEQ</name>
<keyword evidence="1" id="KW-0479">Metal-binding</keyword>
<evidence type="ECO:0000256" key="1">
    <source>
        <dbReference type="ARBA" id="ARBA00022723"/>
    </source>
</evidence>
<dbReference type="InterPro" id="IPR002347">
    <property type="entry name" value="SDR_fam"/>
</dbReference>
<dbReference type="SUPFAM" id="SSF51735">
    <property type="entry name" value="NAD(P)-binding Rossmann-fold domains"/>
    <property type="match status" value="1"/>
</dbReference>
<dbReference type="InterPro" id="IPR052063">
    <property type="entry name" value="Polysaccharide_Lyase_1"/>
</dbReference>
<dbReference type="Gene3D" id="3.40.50.720">
    <property type="entry name" value="NAD(P)-binding Rossmann-like Domain"/>
    <property type="match status" value="1"/>
</dbReference>
<evidence type="ECO:0000256" key="2">
    <source>
        <dbReference type="ARBA" id="ARBA00023180"/>
    </source>
</evidence>
<keyword evidence="2" id="KW-0325">Glycoprotein</keyword>
<dbReference type="Gene3D" id="2.160.20.10">
    <property type="entry name" value="Single-stranded right-handed beta-helix, Pectin lyase-like"/>
    <property type="match status" value="1"/>
</dbReference>
<accession>A0ABQ8QXW6</accession>
<protein>
    <recommendedName>
        <fullName evidence="5">Pectate lyase C</fullName>
    </recommendedName>
</protein>
<dbReference type="InterPro" id="IPR011050">
    <property type="entry name" value="Pectin_lyase_fold/virulence"/>
</dbReference>
<dbReference type="SUPFAM" id="SSF51126">
    <property type="entry name" value="Pectin lyase-like"/>
    <property type="match status" value="1"/>
</dbReference>
<dbReference type="EMBL" id="JAOQBH010000029">
    <property type="protein sequence ID" value="KAJ4113879.1"/>
    <property type="molecule type" value="Genomic_DNA"/>
</dbReference>